<dbReference type="PANTHER" id="PTHR18895:SF74">
    <property type="entry name" value="MTRF1L RELEASE FACTOR GLUTAMINE METHYLTRANSFERASE"/>
    <property type="match status" value="1"/>
</dbReference>
<sequence>MIDIPPSKKSTSPVNDLHSIIKLLSDIDYPDPIRVGKVIHRYIENYPHLETEVLARLRSDEPYEKIVGSAEFSGLEFAVNKDVLIPRSESEVLVEHALVDLLHLHPKPPHPTICIDVGTGSGNLIITMAKRYIEETSDQHQKFNNDPLLNFLGVDISNEALDVALSNASTIFEGEGIVNFAESDLLEDVSFDPSAQLIIMANLPYVTESEFPDLDPSVRNFDPKISLVGEDTDGLGHYRRLLIHLSELNNDWIVHFEMDPSQVTDLIGWLWLSGIAGISVETYHDQYEKVRFIRLEKQK</sequence>
<dbReference type="InterPro" id="IPR050320">
    <property type="entry name" value="N5-glutamine_MTase"/>
</dbReference>
<name>A0A955KX26_9BACT</name>
<dbReference type="InterPro" id="IPR029063">
    <property type="entry name" value="SAM-dependent_MTases_sf"/>
</dbReference>
<dbReference type="Gene3D" id="3.40.50.150">
    <property type="entry name" value="Vaccinia Virus protein VP39"/>
    <property type="match status" value="1"/>
</dbReference>
<dbReference type="GO" id="GO:0008168">
    <property type="term" value="F:methyltransferase activity"/>
    <property type="evidence" value="ECO:0007669"/>
    <property type="project" value="UniProtKB-KW"/>
</dbReference>
<evidence type="ECO:0000313" key="2">
    <source>
        <dbReference type="Proteomes" id="UP000741282"/>
    </source>
</evidence>
<gene>
    <name evidence="1" type="ORF">KC685_01825</name>
</gene>
<proteinExistence type="predicted"/>
<dbReference type="GO" id="GO:0032259">
    <property type="term" value="P:methylation"/>
    <property type="evidence" value="ECO:0007669"/>
    <property type="project" value="UniProtKB-KW"/>
</dbReference>
<evidence type="ECO:0000313" key="1">
    <source>
        <dbReference type="EMBL" id="MCA9376638.1"/>
    </source>
</evidence>
<reference evidence="1" key="1">
    <citation type="submission" date="2020-04" db="EMBL/GenBank/DDBJ databases">
        <authorList>
            <person name="Zhang T."/>
        </authorList>
    </citation>
    <scope>NUCLEOTIDE SEQUENCE</scope>
    <source>
        <strain evidence="1">HKST-UBA17</strain>
    </source>
</reference>
<accession>A0A955KX26</accession>
<comment type="caution">
    <text evidence="1">The sequence shown here is derived from an EMBL/GenBank/DDBJ whole genome shotgun (WGS) entry which is preliminary data.</text>
</comment>
<keyword evidence="1" id="KW-0808">Transferase</keyword>
<dbReference type="PANTHER" id="PTHR18895">
    <property type="entry name" value="HEMK METHYLTRANSFERASE"/>
    <property type="match status" value="1"/>
</dbReference>
<dbReference type="EMBL" id="JAGQLN010000005">
    <property type="protein sequence ID" value="MCA9376638.1"/>
    <property type="molecule type" value="Genomic_DNA"/>
</dbReference>
<protein>
    <submittedName>
        <fullName evidence="1">Peptide chain release factor N(5)-glutamine methyltransferase</fullName>
    </submittedName>
</protein>
<organism evidence="1 2">
    <name type="scientific">Candidatus Dojkabacteria bacterium</name>
    <dbReference type="NCBI Taxonomy" id="2099670"/>
    <lineage>
        <taxon>Bacteria</taxon>
        <taxon>Candidatus Dojkabacteria</taxon>
    </lineage>
</organism>
<dbReference type="SUPFAM" id="SSF53335">
    <property type="entry name" value="S-adenosyl-L-methionine-dependent methyltransferases"/>
    <property type="match status" value="1"/>
</dbReference>
<dbReference type="AlphaFoldDB" id="A0A955KX26"/>
<keyword evidence="1" id="KW-0489">Methyltransferase</keyword>
<reference evidence="1" key="2">
    <citation type="journal article" date="2021" name="Microbiome">
        <title>Successional dynamics and alternative stable states in a saline activated sludge microbial community over 9 years.</title>
        <authorList>
            <person name="Wang Y."/>
            <person name="Ye J."/>
            <person name="Ju F."/>
            <person name="Liu L."/>
            <person name="Boyd J.A."/>
            <person name="Deng Y."/>
            <person name="Parks D.H."/>
            <person name="Jiang X."/>
            <person name="Yin X."/>
            <person name="Woodcroft B.J."/>
            <person name="Tyson G.W."/>
            <person name="Hugenholtz P."/>
            <person name="Polz M.F."/>
            <person name="Zhang T."/>
        </authorList>
    </citation>
    <scope>NUCLEOTIDE SEQUENCE</scope>
    <source>
        <strain evidence="1">HKST-UBA17</strain>
    </source>
</reference>
<dbReference type="Proteomes" id="UP000741282">
    <property type="component" value="Unassembled WGS sequence"/>
</dbReference>